<dbReference type="PRINTS" id="PR00455">
    <property type="entry name" value="HTHTETR"/>
</dbReference>
<dbReference type="SUPFAM" id="SSF46689">
    <property type="entry name" value="Homeodomain-like"/>
    <property type="match status" value="1"/>
</dbReference>
<dbReference type="Pfam" id="PF00440">
    <property type="entry name" value="TetR_N"/>
    <property type="match status" value="1"/>
</dbReference>
<dbReference type="InterPro" id="IPR050109">
    <property type="entry name" value="HTH-type_TetR-like_transc_reg"/>
</dbReference>
<name>A0A1H1EUF8_9ACTN</name>
<dbReference type="GO" id="GO:0003700">
    <property type="term" value="F:DNA-binding transcription factor activity"/>
    <property type="evidence" value="ECO:0007669"/>
    <property type="project" value="TreeGrafter"/>
</dbReference>
<dbReference type="AlphaFoldDB" id="A0A1H1EUF8"/>
<feature type="domain" description="HTH tetR-type" evidence="3">
    <location>
        <begin position="7"/>
        <end position="67"/>
    </location>
</feature>
<evidence type="ECO:0000259" key="3">
    <source>
        <dbReference type="PROSITE" id="PS50977"/>
    </source>
</evidence>
<evidence type="ECO:0000313" key="4">
    <source>
        <dbReference type="EMBL" id="SDQ92407.1"/>
    </source>
</evidence>
<dbReference type="OrthoDB" id="5190841at2"/>
<dbReference type="RefSeq" id="WP_093259294.1">
    <property type="nucleotide sequence ID" value="NZ_FNKK01000002.1"/>
</dbReference>
<keyword evidence="1 2" id="KW-0238">DNA-binding</keyword>
<accession>A0A1H1EUF8</accession>
<keyword evidence="5" id="KW-1185">Reference proteome</keyword>
<dbReference type="Gene3D" id="1.10.357.10">
    <property type="entry name" value="Tetracycline Repressor, domain 2"/>
    <property type="match status" value="1"/>
</dbReference>
<protein>
    <submittedName>
        <fullName evidence="4">Regulatory protein, tetR family</fullName>
    </submittedName>
</protein>
<evidence type="ECO:0000256" key="1">
    <source>
        <dbReference type="ARBA" id="ARBA00023125"/>
    </source>
</evidence>
<evidence type="ECO:0000256" key="2">
    <source>
        <dbReference type="PROSITE-ProRule" id="PRU00335"/>
    </source>
</evidence>
<dbReference type="PROSITE" id="PS50977">
    <property type="entry name" value="HTH_TETR_2"/>
    <property type="match status" value="1"/>
</dbReference>
<organism evidence="4 5">
    <name type="scientific">Thermostaphylospora chromogena</name>
    <dbReference type="NCBI Taxonomy" id="35622"/>
    <lineage>
        <taxon>Bacteria</taxon>
        <taxon>Bacillati</taxon>
        <taxon>Actinomycetota</taxon>
        <taxon>Actinomycetes</taxon>
        <taxon>Streptosporangiales</taxon>
        <taxon>Thermomonosporaceae</taxon>
        <taxon>Thermostaphylospora</taxon>
    </lineage>
</organism>
<dbReference type="EMBL" id="FNKK01000002">
    <property type="protein sequence ID" value="SDQ92407.1"/>
    <property type="molecule type" value="Genomic_DNA"/>
</dbReference>
<gene>
    <name evidence="4" type="ORF">SAMN04489764_2639</name>
</gene>
<reference evidence="4 5" key="1">
    <citation type="submission" date="2016-10" db="EMBL/GenBank/DDBJ databases">
        <authorList>
            <person name="de Groot N.N."/>
        </authorList>
    </citation>
    <scope>NUCLEOTIDE SEQUENCE [LARGE SCALE GENOMIC DNA]</scope>
    <source>
        <strain evidence="4 5">DSM 43794</strain>
    </source>
</reference>
<sequence length="181" mass="19911">MERADAARNRARILQAAARLFAERPPHEVTMDDIAKAAGVGRGTLYRRYPDRASIAVALLDEHERDLQERLLRGDPPLGPGAPPAERLAAFYAAMVKLLEDHRHLVLGSEIGRTRFETGAYGFWRAHVRSLLVAAGTPAPDALVDVLLAPLAPDVYGYQRTDLGLSPEEITEALVRLTRTL</sequence>
<feature type="DNA-binding region" description="H-T-H motif" evidence="2">
    <location>
        <begin position="30"/>
        <end position="49"/>
    </location>
</feature>
<dbReference type="STRING" id="35622.SAMN04489764_2639"/>
<dbReference type="PANTHER" id="PTHR30055">
    <property type="entry name" value="HTH-TYPE TRANSCRIPTIONAL REGULATOR RUTR"/>
    <property type="match status" value="1"/>
</dbReference>
<proteinExistence type="predicted"/>
<dbReference type="InterPro" id="IPR001647">
    <property type="entry name" value="HTH_TetR"/>
</dbReference>
<dbReference type="GO" id="GO:0000976">
    <property type="term" value="F:transcription cis-regulatory region binding"/>
    <property type="evidence" value="ECO:0007669"/>
    <property type="project" value="TreeGrafter"/>
</dbReference>
<dbReference type="PANTHER" id="PTHR30055:SF209">
    <property type="entry name" value="POSSIBLE TRANSCRIPTIONAL REGULATORY PROTEIN (PROBABLY TETR-FAMILY)"/>
    <property type="match status" value="1"/>
</dbReference>
<evidence type="ECO:0000313" key="5">
    <source>
        <dbReference type="Proteomes" id="UP000217103"/>
    </source>
</evidence>
<dbReference type="InterPro" id="IPR009057">
    <property type="entry name" value="Homeodomain-like_sf"/>
</dbReference>
<dbReference type="Proteomes" id="UP000217103">
    <property type="component" value="Unassembled WGS sequence"/>
</dbReference>